<dbReference type="PANTHER" id="PTHR48081">
    <property type="entry name" value="AB HYDROLASE SUPERFAMILY PROTEIN C4A8.06C"/>
    <property type="match status" value="1"/>
</dbReference>
<dbReference type="InterPro" id="IPR050300">
    <property type="entry name" value="GDXG_lipolytic_enzyme"/>
</dbReference>
<dbReference type="InterPro" id="IPR013094">
    <property type="entry name" value="AB_hydrolase_3"/>
</dbReference>
<dbReference type="Gene3D" id="3.40.50.1820">
    <property type="entry name" value="alpha/beta hydrolase"/>
    <property type="match status" value="2"/>
</dbReference>
<dbReference type="GO" id="GO:0016787">
    <property type="term" value="F:hydrolase activity"/>
    <property type="evidence" value="ECO:0007669"/>
    <property type="project" value="UniProtKB-KW"/>
</dbReference>
<proteinExistence type="predicted"/>
<keyword evidence="1" id="KW-0378">Hydrolase</keyword>
<dbReference type="SUPFAM" id="SSF53474">
    <property type="entry name" value="alpha/beta-Hydrolases"/>
    <property type="match status" value="2"/>
</dbReference>
<accession>A0AA36B7D6</accession>
<feature type="domain" description="Alpha/beta hydrolase fold-3" evidence="2">
    <location>
        <begin position="604"/>
        <end position="666"/>
    </location>
</feature>
<feature type="domain" description="Alpha/beta hydrolase fold-3" evidence="2">
    <location>
        <begin position="171"/>
        <end position="322"/>
    </location>
</feature>
<reference evidence="3" key="1">
    <citation type="submission" date="2023-08" db="EMBL/GenBank/DDBJ databases">
        <authorList>
            <person name="Alioto T."/>
            <person name="Alioto T."/>
            <person name="Gomez Garrido J."/>
        </authorList>
    </citation>
    <scope>NUCLEOTIDE SEQUENCE</scope>
</reference>
<dbReference type="Pfam" id="PF07859">
    <property type="entry name" value="Abhydrolase_3"/>
    <property type="match status" value="4"/>
</dbReference>
<dbReference type="EMBL" id="OX597823">
    <property type="protein sequence ID" value="CAI9729225.1"/>
    <property type="molecule type" value="Genomic_DNA"/>
</dbReference>
<dbReference type="AlphaFoldDB" id="A0AA36B7D6"/>
<feature type="domain" description="Alpha/beta hydrolase fold-3" evidence="2">
    <location>
        <begin position="349"/>
        <end position="436"/>
    </location>
</feature>
<feature type="domain" description="Alpha/beta hydrolase fold-3" evidence="2">
    <location>
        <begin position="470"/>
        <end position="556"/>
    </location>
</feature>
<evidence type="ECO:0000259" key="2">
    <source>
        <dbReference type="Pfam" id="PF07859"/>
    </source>
</evidence>
<sequence>MRAVSGYAVLSAICQAGVGGDVTEVDVSDGGGGGIGGVVGTVGVAVVDVGKAICCGGSGVAGSIDGSALMSTFCYGGYGSCQWNWSVAEPWKLRTVIAGSKVLHAVCSGFEKTGYATYLNCTRQFSNAYIRNIQSNDKITVVDENFSGVKVRIYYPAGVREKDKTKLLPGILYFHPGGWTFGRMGVSHNLLERLTQETGAAFIDVDYRLAPEHIFPVPFDDCLTATVHILRNGGVYGIDSSRIAVSGESAGGNLATAVALRLASETTLPRIKSQILLSPLLQAFDLSLPSYTLQNLSINFMDRKWIASYWLLYGEGNTENLDSLLNSNHISPSLKSSDYAKSVSIDLLPEEFRNQPRVSINTTKYDEKFAIPFERLLLNPYFCPLFGRNLKNSPPVYMISCAFDTVRDENFLYVRKLKDAGVEVQHDHYEGTVHGLPTIEYFDISDTDLSSQARISFAAEAFFCFSYITNLFVKGDEAGGNLAAAVSLRLAVETAFPTLRAQILISPPLQAFDFLTPSMLFHDKSVPFIMSRRMITQNWLNYYQGHTKNIDEFLINNHTAPLLKESEVSQSVSVHRLPERYQKQHTVQTSTDFGDEDISYDFEPVLLNPYFCPLFAQDFKKIPQAYVISMEFDVLRDDGFLFVERLRQSGVKVYHDHFNEAFHGILMYEHFETRDKIIASLVSFIKGSV</sequence>
<evidence type="ECO:0000256" key="1">
    <source>
        <dbReference type="ARBA" id="ARBA00022801"/>
    </source>
</evidence>
<keyword evidence="4" id="KW-1185">Reference proteome</keyword>
<evidence type="ECO:0000313" key="3">
    <source>
        <dbReference type="EMBL" id="CAI9729225.1"/>
    </source>
</evidence>
<gene>
    <name evidence="3" type="ORF">OCTVUL_1B001724</name>
</gene>
<evidence type="ECO:0000313" key="4">
    <source>
        <dbReference type="Proteomes" id="UP001162480"/>
    </source>
</evidence>
<name>A0AA36B7D6_OCTVU</name>
<dbReference type="PANTHER" id="PTHR48081:SF8">
    <property type="entry name" value="ALPHA_BETA HYDROLASE FOLD-3 DOMAIN-CONTAINING PROTEIN-RELATED"/>
    <property type="match status" value="1"/>
</dbReference>
<dbReference type="InterPro" id="IPR029058">
    <property type="entry name" value="AB_hydrolase_fold"/>
</dbReference>
<dbReference type="Proteomes" id="UP001162480">
    <property type="component" value="Chromosome 10"/>
</dbReference>
<organism evidence="3 4">
    <name type="scientific">Octopus vulgaris</name>
    <name type="common">Common octopus</name>
    <dbReference type="NCBI Taxonomy" id="6645"/>
    <lineage>
        <taxon>Eukaryota</taxon>
        <taxon>Metazoa</taxon>
        <taxon>Spiralia</taxon>
        <taxon>Lophotrochozoa</taxon>
        <taxon>Mollusca</taxon>
        <taxon>Cephalopoda</taxon>
        <taxon>Coleoidea</taxon>
        <taxon>Octopodiformes</taxon>
        <taxon>Octopoda</taxon>
        <taxon>Incirrata</taxon>
        <taxon>Octopodidae</taxon>
        <taxon>Octopus</taxon>
    </lineage>
</organism>
<protein>
    <submittedName>
        <fullName evidence="3">Arylacetamide deacetylase-like isoform X1</fullName>
    </submittedName>
</protein>